<dbReference type="AlphaFoldDB" id="A0A8K0SMD0"/>
<dbReference type="OrthoDB" id="194358at2759"/>
<dbReference type="EMBL" id="JAGPNK010000009">
    <property type="protein sequence ID" value="KAH7313766.1"/>
    <property type="molecule type" value="Genomic_DNA"/>
</dbReference>
<feature type="domain" description="NACHT" evidence="2">
    <location>
        <begin position="397"/>
        <end position="538"/>
    </location>
</feature>
<dbReference type="InterPro" id="IPR027417">
    <property type="entry name" value="P-loop_NTPase"/>
</dbReference>
<dbReference type="PANTHER" id="PTHR46082">
    <property type="entry name" value="ATP/GTP-BINDING PROTEIN-RELATED"/>
    <property type="match status" value="1"/>
</dbReference>
<dbReference type="GO" id="GO:0009116">
    <property type="term" value="P:nucleoside metabolic process"/>
    <property type="evidence" value="ECO:0007669"/>
    <property type="project" value="InterPro"/>
</dbReference>
<dbReference type="Proteomes" id="UP000813444">
    <property type="component" value="Unassembled WGS sequence"/>
</dbReference>
<dbReference type="InterPro" id="IPR035994">
    <property type="entry name" value="Nucleoside_phosphorylase_sf"/>
</dbReference>
<dbReference type="SUPFAM" id="SSF52540">
    <property type="entry name" value="P-loop containing nucleoside triphosphate hydrolases"/>
    <property type="match status" value="1"/>
</dbReference>
<dbReference type="InterPro" id="IPR000845">
    <property type="entry name" value="Nucleoside_phosphorylase_d"/>
</dbReference>
<organism evidence="3 4">
    <name type="scientific">Stachybotrys elegans</name>
    <dbReference type="NCBI Taxonomy" id="80388"/>
    <lineage>
        <taxon>Eukaryota</taxon>
        <taxon>Fungi</taxon>
        <taxon>Dikarya</taxon>
        <taxon>Ascomycota</taxon>
        <taxon>Pezizomycotina</taxon>
        <taxon>Sordariomycetes</taxon>
        <taxon>Hypocreomycetidae</taxon>
        <taxon>Hypocreales</taxon>
        <taxon>Stachybotryaceae</taxon>
        <taxon>Stachybotrys</taxon>
    </lineage>
</organism>
<dbReference type="PROSITE" id="PS50837">
    <property type="entry name" value="NACHT"/>
    <property type="match status" value="1"/>
</dbReference>
<evidence type="ECO:0000256" key="1">
    <source>
        <dbReference type="ARBA" id="ARBA00022737"/>
    </source>
</evidence>
<gene>
    <name evidence="3" type="ORF">B0I35DRAFT_278273</name>
</gene>
<protein>
    <submittedName>
        <fullName evidence="3">Ankyrin repeat protein</fullName>
    </submittedName>
</protein>
<accession>A0A8K0SMD0</accession>
<dbReference type="PANTHER" id="PTHR46082:SF11">
    <property type="entry name" value="AAA+ ATPASE DOMAIN-CONTAINING PROTEIN-RELATED"/>
    <property type="match status" value="1"/>
</dbReference>
<dbReference type="InterPro" id="IPR053137">
    <property type="entry name" value="NLR-like"/>
</dbReference>
<dbReference type="Gene3D" id="3.40.50.1580">
    <property type="entry name" value="Nucleoside phosphorylase domain"/>
    <property type="match status" value="1"/>
</dbReference>
<keyword evidence="1" id="KW-0677">Repeat</keyword>
<dbReference type="InterPro" id="IPR056884">
    <property type="entry name" value="NPHP3-like_N"/>
</dbReference>
<dbReference type="GO" id="GO:0003824">
    <property type="term" value="F:catalytic activity"/>
    <property type="evidence" value="ECO:0007669"/>
    <property type="project" value="InterPro"/>
</dbReference>
<dbReference type="Gene3D" id="3.40.50.300">
    <property type="entry name" value="P-loop containing nucleotide triphosphate hydrolases"/>
    <property type="match status" value="1"/>
</dbReference>
<evidence type="ECO:0000313" key="3">
    <source>
        <dbReference type="EMBL" id="KAH7313766.1"/>
    </source>
</evidence>
<keyword evidence="4" id="KW-1185">Reference proteome</keyword>
<dbReference type="Pfam" id="PF24883">
    <property type="entry name" value="NPHP3_N"/>
    <property type="match status" value="1"/>
</dbReference>
<comment type="caution">
    <text evidence="3">The sequence shown here is derived from an EMBL/GenBank/DDBJ whole genome shotgun (WGS) entry which is preliminary data.</text>
</comment>
<dbReference type="InterPro" id="IPR007111">
    <property type="entry name" value="NACHT_NTPase"/>
</dbReference>
<reference evidence="3" key="1">
    <citation type="journal article" date="2021" name="Nat. Commun.">
        <title>Genetic determinants of endophytism in the Arabidopsis root mycobiome.</title>
        <authorList>
            <person name="Mesny F."/>
            <person name="Miyauchi S."/>
            <person name="Thiergart T."/>
            <person name="Pickel B."/>
            <person name="Atanasova L."/>
            <person name="Karlsson M."/>
            <person name="Huettel B."/>
            <person name="Barry K.W."/>
            <person name="Haridas S."/>
            <person name="Chen C."/>
            <person name="Bauer D."/>
            <person name="Andreopoulos W."/>
            <person name="Pangilinan J."/>
            <person name="LaButti K."/>
            <person name="Riley R."/>
            <person name="Lipzen A."/>
            <person name="Clum A."/>
            <person name="Drula E."/>
            <person name="Henrissat B."/>
            <person name="Kohler A."/>
            <person name="Grigoriev I.V."/>
            <person name="Martin F.M."/>
            <person name="Hacquard S."/>
        </authorList>
    </citation>
    <scope>NUCLEOTIDE SEQUENCE</scope>
    <source>
        <strain evidence="3">MPI-CAGE-CH-0235</strain>
    </source>
</reference>
<evidence type="ECO:0000313" key="4">
    <source>
        <dbReference type="Proteomes" id="UP000813444"/>
    </source>
</evidence>
<dbReference type="SUPFAM" id="SSF53167">
    <property type="entry name" value="Purine and uridine phosphorylases"/>
    <property type="match status" value="1"/>
</dbReference>
<dbReference type="Pfam" id="PF01048">
    <property type="entry name" value="PNP_UDP_1"/>
    <property type="match status" value="1"/>
</dbReference>
<name>A0A8K0SMD0_9HYPO</name>
<proteinExistence type="predicted"/>
<sequence>MPSNDSYTVGWICAIQPEFVAALAFLDKDHGIPDFIAQRDNNSYALGSIGKHNVVIATLPDGQCGKVSAAAVARDMLSSFPNIRIGLMVGIGGGAPSAKNDIRLGDVVVSAPRSDQGGVFQYDYGKTIQNQAFQVTGVQDQPPMLLRTAVANLRARYVKNGHTLAESIEAALKTIKMRKQFVRPVVDRLFSPDTLHSVNATDCDACDASQIILRTPRDEEDDNPAIHYGNIASADTLMKDAKKRDKLAAEKDVLCFEMEAAGLMSHFPCLVIRGIYNYSDSHKNNEWQGYAAMAAAAYAKDLLRLMPLSNVEVERRIIDACEETNEKMDSVVLATMETTSGVKQAWADRHTAAIKTWLHPPGPTENANQARKLHHQGTGAWLLRHPSYQEWLAGQRRALWMSGLAGCGKTALSSTVVDNLTENRNNVTLSFFFDLSDVRKQTREGMLRSLAWQLYRTASENTAEVDEAFKTHNNGDNQLSENHLSQLFWKLLANHPSPFIILDALDESTTRTELVSWIKETMARPELGHVRLLFTSRPEDEFLRKIPLLIGQGSCLALDKKAVNVDIRSFVSARLSELPDFVDECLPQDLQELILNKVGDGADGMFRWASCQLRTLADCKSISAIKKH</sequence>
<evidence type="ECO:0000259" key="2">
    <source>
        <dbReference type="PROSITE" id="PS50837"/>
    </source>
</evidence>